<dbReference type="RefSeq" id="WP_087030984.1">
    <property type="nucleotide sequence ID" value="NZ_FJNE01000001.1"/>
</dbReference>
<dbReference type="InterPro" id="IPR039519">
    <property type="entry name" value="YokE-like_PH"/>
</dbReference>
<reference evidence="2 3" key="1">
    <citation type="submission" date="2016-02" db="EMBL/GenBank/DDBJ databases">
        <authorList>
            <person name="Wen L."/>
            <person name="He K."/>
            <person name="Yang H."/>
        </authorList>
    </citation>
    <scope>NUCLEOTIDE SEQUENCE [LARGE SCALE GENOMIC DNA]</scope>
    <source>
        <strain evidence="2">Trichococcus palustris</strain>
    </source>
</reference>
<dbReference type="AlphaFoldDB" id="A0A143Y9C9"/>
<gene>
    <name evidence="2" type="ORF">Tpal_461</name>
</gene>
<sequence length="200" mass="22519">MGLFSRNEDKKTAKILMAEEKKNAKLEKELINEEKIKTGKSTIKILNDAKNHFEDNEELIDYVSGVYDAKLLNADTKISGVLIATNKRVLAYGKKMTGFNLETIDYNKISSVEYNKGSILWELKIHTSGNVIKVETGMHHGTIELIKIIKDKINIPSQVVTAAAQEKSLPDQLKELKELVDMDILTQSEFDAKKKQILGL</sequence>
<dbReference type="EMBL" id="FJNE01000001">
    <property type="protein sequence ID" value="CZQ83564.1"/>
    <property type="molecule type" value="Genomic_DNA"/>
</dbReference>
<proteinExistence type="predicted"/>
<accession>A0A143Y9C9</accession>
<evidence type="ECO:0000313" key="3">
    <source>
        <dbReference type="Proteomes" id="UP000242754"/>
    </source>
</evidence>
<dbReference type="Pfam" id="PF14470">
    <property type="entry name" value="bPH_3"/>
    <property type="match status" value="1"/>
</dbReference>
<dbReference type="STRING" id="140314.SAMN04488076_103171"/>
<dbReference type="Pfam" id="PF09851">
    <property type="entry name" value="SHOCT"/>
    <property type="match status" value="1"/>
</dbReference>
<keyword evidence="3" id="KW-1185">Reference proteome</keyword>
<dbReference type="Proteomes" id="UP000242754">
    <property type="component" value="Unassembled WGS sequence"/>
</dbReference>
<organism evidence="2 3">
    <name type="scientific">Trichococcus palustris</name>
    <dbReference type="NCBI Taxonomy" id="140314"/>
    <lineage>
        <taxon>Bacteria</taxon>
        <taxon>Bacillati</taxon>
        <taxon>Bacillota</taxon>
        <taxon>Bacilli</taxon>
        <taxon>Lactobacillales</taxon>
        <taxon>Carnobacteriaceae</taxon>
        <taxon>Trichococcus</taxon>
    </lineage>
</organism>
<feature type="domain" description="BBSome complex member BBS5 PH" evidence="1">
    <location>
        <begin position="57"/>
        <end position="115"/>
    </location>
</feature>
<evidence type="ECO:0000313" key="2">
    <source>
        <dbReference type="EMBL" id="CZQ83564.1"/>
    </source>
</evidence>
<dbReference type="OrthoDB" id="2307739at2"/>
<dbReference type="SMART" id="SM00683">
    <property type="entry name" value="DM16"/>
    <property type="match status" value="1"/>
</dbReference>
<dbReference type="InterPro" id="IPR018649">
    <property type="entry name" value="SHOCT"/>
</dbReference>
<evidence type="ECO:0000259" key="1">
    <source>
        <dbReference type="SMART" id="SM00683"/>
    </source>
</evidence>
<name>A0A143Y9C9_9LACT</name>
<dbReference type="InterPro" id="IPR014003">
    <property type="entry name" value="BBS5_PH"/>
</dbReference>
<protein>
    <recommendedName>
        <fullName evidence="1">BBSome complex member BBS5 PH domain-containing protein</fullName>
    </recommendedName>
</protein>